<keyword evidence="6" id="KW-1185">Reference proteome</keyword>
<dbReference type="InterPro" id="IPR028098">
    <property type="entry name" value="Glyco_trans_4-like_N"/>
</dbReference>
<evidence type="ECO:0000313" key="5">
    <source>
        <dbReference type="EMBL" id="MFC4016005.1"/>
    </source>
</evidence>
<keyword evidence="1 5" id="KW-0328">Glycosyltransferase</keyword>
<evidence type="ECO:0000256" key="2">
    <source>
        <dbReference type="ARBA" id="ARBA00022679"/>
    </source>
</evidence>
<protein>
    <submittedName>
        <fullName evidence="5">Glycosyltransferase family 4 protein</fullName>
        <ecNumber evidence="5">2.4.-.-</ecNumber>
    </submittedName>
</protein>
<dbReference type="EC" id="2.4.-.-" evidence="5"/>
<gene>
    <name evidence="5" type="ORF">ACFOY2_52955</name>
</gene>
<dbReference type="Pfam" id="PF00534">
    <property type="entry name" value="Glycos_transf_1"/>
    <property type="match status" value="1"/>
</dbReference>
<name>A0ABV8GT68_9ACTN</name>
<feature type="domain" description="Glycosyltransferase subfamily 4-like N-terminal" evidence="4">
    <location>
        <begin position="14"/>
        <end position="166"/>
    </location>
</feature>
<comment type="caution">
    <text evidence="5">The sequence shown here is derived from an EMBL/GenBank/DDBJ whole genome shotgun (WGS) entry which is preliminary data.</text>
</comment>
<dbReference type="GO" id="GO:0016757">
    <property type="term" value="F:glycosyltransferase activity"/>
    <property type="evidence" value="ECO:0007669"/>
    <property type="project" value="UniProtKB-KW"/>
</dbReference>
<dbReference type="Pfam" id="PF13579">
    <property type="entry name" value="Glyco_trans_4_4"/>
    <property type="match status" value="1"/>
</dbReference>
<reference evidence="6" key="1">
    <citation type="journal article" date="2019" name="Int. J. Syst. Evol. Microbiol.">
        <title>The Global Catalogue of Microorganisms (GCM) 10K type strain sequencing project: providing services to taxonomists for standard genome sequencing and annotation.</title>
        <authorList>
            <consortium name="The Broad Institute Genomics Platform"/>
            <consortium name="The Broad Institute Genome Sequencing Center for Infectious Disease"/>
            <person name="Wu L."/>
            <person name="Ma J."/>
        </authorList>
    </citation>
    <scope>NUCLEOTIDE SEQUENCE [LARGE SCALE GENOMIC DNA]</scope>
    <source>
        <strain evidence="6">TBRC 1276</strain>
    </source>
</reference>
<evidence type="ECO:0000259" key="4">
    <source>
        <dbReference type="Pfam" id="PF13579"/>
    </source>
</evidence>
<proteinExistence type="predicted"/>
<dbReference type="CDD" id="cd03801">
    <property type="entry name" value="GT4_PimA-like"/>
    <property type="match status" value="1"/>
</dbReference>
<feature type="domain" description="Glycosyl transferase family 1" evidence="3">
    <location>
        <begin position="220"/>
        <end position="387"/>
    </location>
</feature>
<dbReference type="SUPFAM" id="SSF53756">
    <property type="entry name" value="UDP-Glycosyltransferase/glycogen phosphorylase"/>
    <property type="match status" value="1"/>
</dbReference>
<dbReference type="Gene3D" id="3.40.50.2000">
    <property type="entry name" value="Glycogen Phosphorylase B"/>
    <property type="match status" value="2"/>
</dbReference>
<evidence type="ECO:0000313" key="6">
    <source>
        <dbReference type="Proteomes" id="UP001595851"/>
    </source>
</evidence>
<evidence type="ECO:0000256" key="1">
    <source>
        <dbReference type="ARBA" id="ARBA00022676"/>
    </source>
</evidence>
<dbReference type="PANTHER" id="PTHR12526:SF636">
    <property type="entry name" value="BLL3647 PROTEIN"/>
    <property type="match status" value="1"/>
</dbReference>
<dbReference type="RefSeq" id="WP_379535802.1">
    <property type="nucleotide sequence ID" value="NZ_JBHSBI010000054.1"/>
</dbReference>
<dbReference type="InterPro" id="IPR001296">
    <property type="entry name" value="Glyco_trans_1"/>
</dbReference>
<evidence type="ECO:0000259" key="3">
    <source>
        <dbReference type="Pfam" id="PF00534"/>
    </source>
</evidence>
<keyword evidence="2 5" id="KW-0808">Transferase</keyword>
<sequence>MRICAIVKYPPIQGGVSAMGYWTVRGMAEAGHQITVVTNAEAVESDYRIWIPPGDRAMLQGDFPGGGKVRLTTTAARTPAHIPHSPLYVTKLAARAAEAIRRDHCEIIYSHYLEPYGMAAFLASQWTGVPYVLRMAGSDRTRLLADPELSTAYREILRAADAVAASPESIQGFEARAEPIPYPPGRFVPACWRAAEPLDVDAFLADPHVHDHPWTTNRAPLPADAPVIAVYGKLGEFKGSFDLLRALRRLHDGGRRFSLLVLGGGRDRQAFNEAVRESGLASVTWTLPFLPSWRVPELLRRADAVCVLEREFPVAIHTPSQPTEVLAAGRCPVVSAEIAGKQSPENALRDGVNALVVRDPRDTDCLSGVLSRVIDDPETTRKIGARAALDVVTFDEQQLGEATVSMLERTLSTHRDGLSPRPRLEQTGLLGRQMPAATTLAGLPAPAELSHPADIYRAAWELVTRIDSRHEDLPEGAAEIARYELDRLWLCLDLELDDGQAVFPSPDPALPLADIVPQRSVWARSRRYRTDITAAAQALADGREAAPHPGTQQRLLFCKLPSLFGRIVKINDRTHRLIELCDGRNSLRAIATMLRADLDEVTRAARTLARLRVIHE</sequence>
<accession>A0ABV8GT68</accession>
<dbReference type="Proteomes" id="UP001595851">
    <property type="component" value="Unassembled WGS sequence"/>
</dbReference>
<dbReference type="PANTHER" id="PTHR12526">
    <property type="entry name" value="GLYCOSYLTRANSFERASE"/>
    <property type="match status" value="1"/>
</dbReference>
<organism evidence="5 6">
    <name type="scientific">Nonomuraea purpurea</name>
    <dbReference type="NCBI Taxonomy" id="1849276"/>
    <lineage>
        <taxon>Bacteria</taxon>
        <taxon>Bacillati</taxon>
        <taxon>Actinomycetota</taxon>
        <taxon>Actinomycetes</taxon>
        <taxon>Streptosporangiales</taxon>
        <taxon>Streptosporangiaceae</taxon>
        <taxon>Nonomuraea</taxon>
    </lineage>
</organism>
<dbReference type="EMBL" id="JBHSBI010000054">
    <property type="protein sequence ID" value="MFC4016005.1"/>
    <property type="molecule type" value="Genomic_DNA"/>
</dbReference>